<accession>A0AAD7PG31</accession>
<organism evidence="1 2">
    <name type="scientific">Quillaja saponaria</name>
    <name type="common">Soap bark tree</name>
    <dbReference type="NCBI Taxonomy" id="32244"/>
    <lineage>
        <taxon>Eukaryota</taxon>
        <taxon>Viridiplantae</taxon>
        <taxon>Streptophyta</taxon>
        <taxon>Embryophyta</taxon>
        <taxon>Tracheophyta</taxon>
        <taxon>Spermatophyta</taxon>
        <taxon>Magnoliopsida</taxon>
        <taxon>eudicotyledons</taxon>
        <taxon>Gunneridae</taxon>
        <taxon>Pentapetalae</taxon>
        <taxon>rosids</taxon>
        <taxon>fabids</taxon>
        <taxon>Fabales</taxon>
        <taxon>Quillajaceae</taxon>
        <taxon>Quillaja</taxon>
    </lineage>
</organism>
<protein>
    <submittedName>
        <fullName evidence="1">Ty3/gypsy retrotransposon protein</fullName>
    </submittedName>
</protein>
<reference evidence="1" key="1">
    <citation type="journal article" date="2023" name="Science">
        <title>Elucidation of the pathway for biosynthesis of saponin adjuvants from the soapbark tree.</title>
        <authorList>
            <person name="Reed J."/>
            <person name="Orme A."/>
            <person name="El-Demerdash A."/>
            <person name="Owen C."/>
            <person name="Martin L.B.B."/>
            <person name="Misra R.C."/>
            <person name="Kikuchi S."/>
            <person name="Rejzek M."/>
            <person name="Martin A.C."/>
            <person name="Harkess A."/>
            <person name="Leebens-Mack J."/>
            <person name="Louveau T."/>
            <person name="Stephenson M.J."/>
            <person name="Osbourn A."/>
        </authorList>
    </citation>
    <scope>NUCLEOTIDE SEQUENCE</scope>
    <source>
        <strain evidence="1">S10</strain>
    </source>
</reference>
<proteinExistence type="predicted"/>
<dbReference type="EMBL" id="JARAOO010000010">
    <property type="protein sequence ID" value="KAJ7954311.1"/>
    <property type="molecule type" value="Genomic_DNA"/>
</dbReference>
<comment type="caution">
    <text evidence="1">The sequence shown here is derived from an EMBL/GenBank/DDBJ whole genome shotgun (WGS) entry which is preliminary data.</text>
</comment>
<dbReference type="AlphaFoldDB" id="A0AAD7PG31"/>
<name>A0AAD7PG31_QUISA</name>
<evidence type="ECO:0000313" key="2">
    <source>
        <dbReference type="Proteomes" id="UP001163823"/>
    </source>
</evidence>
<keyword evidence="2" id="KW-1185">Reference proteome</keyword>
<sequence length="75" mass="8647">MPCRVGQVAYALEMPVDSKIYNAFHVSLLKKHHNQFPAQQQLPMFDDERHLLFEPVAILDRRTVKKGNRAMATVV</sequence>
<gene>
    <name evidence="1" type="ORF">O6P43_025903</name>
</gene>
<dbReference type="Proteomes" id="UP001163823">
    <property type="component" value="Chromosome 10"/>
</dbReference>
<dbReference type="KEGG" id="qsa:O6P43_025903"/>
<evidence type="ECO:0000313" key="1">
    <source>
        <dbReference type="EMBL" id="KAJ7954311.1"/>
    </source>
</evidence>